<dbReference type="AlphaFoldDB" id="A0A194X106"/>
<accession>A0A194X106</accession>
<keyword evidence="2" id="KW-1185">Reference proteome</keyword>
<dbReference type="PANTHER" id="PTHR43591:SF102">
    <property type="entry name" value="S-ADENOSYL-L-METHIONINE-DEPENDENT METHYLTRANSFERASE"/>
    <property type="match status" value="1"/>
</dbReference>
<keyword evidence="1" id="KW-0489">Methyltransferase</keyword>
<dbReference type="OrthoDB" id="2013972at2759"/>
<gene>
    <name evidence="1" type="ORF">LY89DRAFT_590324</name>
</gene>
<evidence type="ECO:0000313" key="1">
    <source>
        <dbReference type="EMBL" id="KUJ13654.1"/>
    </source>
</evidence>
<dbReference type="KEGG" id="psco:LY89DRAFT_590324"/>
<dbReference type="GeneID" id="28819310"/>
<dbReference type="Proteomes" id="UP000070700">
    <property type="component" value="Unassembled WGS sequence"/>
</dbReference>
<evidence type="ECO:0000313" key="2">
    <source>
        <dbReference type="Proteomes" id="UP000070700"/>
    </source>
</evidence>
<reference evidence="1 2" key="1">
    <citation type="submission" date="2015-10" db="EMBL/GenBank/DDBJ databases">
        <title>Full genome of DAOMC 229536 Phialocephala scopiformis, a fungal endophyte of spruce producing the potent anti-insectan compound rugulosin.</title>
        <authorList>
            <consortium name="DOE Joint Genome Institute"/>
            <person name="Walker A.K."/>
            <person name="Frasz S.L."/>
            <person name="Seifert K.A."/>
            <person name="Miller J.D."/>
            <person name="Mondo S.J."/>
            <person name="Labutti K."/>
            <person name="Lipzen A."/>
            <person name="Dockter R."/>
            <person name="Kennedy M."/>
            <person name="Grigoriev I.V."/>
            <person name="Spatafora J.W."/>
        </authorList>
    </citation>
    <scope>NUCLEOTIDE SEQUENCE [LARGE SCALE GENOMIC DNA]</scope>
    <source>
        <strain evidence="1 2">CBS 120377</strain>
    </source>
</reference>
<organism evidence="1 2">
    <name type="scientific">Mollisia scopiformis</name>
    <name type="common">Conifer needle endophyte fungus</name>
    <name type="synonym">Phialocephala scopiformis</name>
    <dbReference type="NCBI Taxonomy" id="149040"/>
    <lineage>
        <taxon>Eukaryota</taxon>
        <taxon>Fungi</taxon>
        <taxon>Dikarya</taxon>
        <taxon>Ascomycota</taxon>
        <taxon>Pezizomycotina</taxon>
        <taxon>Leotiomycetes</taxon>
        <taxon>Helotiales</taxon>
        <taxon>Mollisiaceae</taxon>
        <taxon>Mollisia</taxon>
    </lineage>
</organism>
<dbReference type="InParanoid" id="A0A194X106"/>
<dbReference type="RefSeq" id="XP_018068009.1">
    <property type="nucleotide sequence ID" value="XM_018209584.1"/>
</dbReference>
<sequence length="298" mass="33847">EFDRDSALGGISLQSSTQSVNSSLYEHVQEHGRTYHRYKQGQYPLPNDDVEKDRLLFLAPLPENTRKVLDLATGTGIWATEFADEHPTCTVVGTDLSPIQPDYVPENCSFIIDDAEDNWVFHQQFDYIHARAVVSCFKNPKAVFQRAFDALVPGGILELYDPVFPFQFLDPPPPNSPLAEWNKLIIEAAAKAGRPWTNGAKYKSWLQEIGFEGVVENREHCPLSPWAKGKKSKYMSLWLSHDMLIGIEAWSLALFTRVLGWEKSRLDILLEGVREDIKNIKIHAYLVTVSVYGRKPMI</sequence>
<keyword evidence="1" id="KW-0808">Transferase</keyword>
<dbReference type="InterPro" id="IPR029063">
    <property type="entry name" value="SAM-dependent_MTases_sf"/>
</dbReference>
<feature type="non-terminal residue" evidence="1">
    <location>
        <position position="1"/>
    </location>
</feature>
<dbReference type="Gene3D" id="3.40.50.150">
    <property type="entry name" value="Vaccinia Virus protein VP39"/>
    <property type="match status" value="1"/>
</dbReference>
<proteinExistence type="predicted"/>
<dbReference type="Pfam" id="PF13489">
    <property type="entry name" value="Methyltransf_23"/>
    <property type="match status" value="1"/>
</dbReference>
<protein>
    <submittedName>
        <fullName evidence="1">S-adenosyl-L-methionine-dependent methyltransferase</fullName>
    </submittedName>
</protein>
<dbReference type="PANTHER" id="PTHR43591">
    <property type="entry name" value="METHYLTRANSFERASE"/>
    <property type="match status" value="1"/>
</dbReference>
<dbReference type="GO" id="GO:0008168">
    <property type="term" value="F:methyltransferase activity"/>
    <property type="evidence" value="ECO:0007669"/>
    <property type="project" value="UniProtKB-KW"/>
</dbReference>
<dbReference type="CDD" id="cd02440">
    <property type="entry name" value="AdoMet_MTases"/>
    <property type="match status" value="1"/>
</dbReference>
<name>A0A194X106_MOLSC</name>
<dbReference type="SUPFAM" id="SSF53335">
    <property type="entry name" value="S-adenosyl-L-methionine-dependent methyltransferases"/>
    <property type="match status" value="1"/>
</dbReference>
<dbReference type="EMBL" id="KQ947421">
    <property type="protein sequence ID" value="KUJ13654.1"/>
    <property type="molecule type" value="Genomic_DNA"/>
</dbReference>
<dbReference type="GO" id="GO:0032259">
    <property type="term" value="P:methylation"/>
    <property type="evidence" value="ECO:0007669"/>
    <property type="project" value="UniProtKB-KW"/>
</dbReference>